<evidence type="ECO:0000313" key="2">
    <source>
        <dbReference type="EMBL" id="MCD7462047.1"/>
    </source>
</evidence>
<reference evidence="2 3" key="1">
    <citation type="journal article" date="2021" name="BMC Genomics">
        <title>Datura genome reveals duplications of psychoactive alkaloid biosynthetic genes and high mutation rate following tissue culture.</title>
        <authorList>
            <person name="Rajewski A."/>
            <person name="Carter-House D."/>
            <person name="Stajich J."/>
            <person name="Litt A."/>
        </authorList>
    </citation>
    <scope>NUCLEOTIDE SEQUENCE [LARGE SCALE GENOMIC DNA]</scope>
    <source>
        <strain evidence="2">AR-01</strain>
    </source>
</reference>
<evidence type="ECO:0000313" key="3">
    <source>
        <dbReference type="Proteomes" id="UP000823775"/>
    </source>
</evidence>
<dbReference type="PANTHER" id="PTHR12000:SF50">
    <property type="entry name" value="VACUOLAR-PROCESSING ENZYME GAMMA-ISOZYME"/>
    <property type="match status" value="1"/>
</dbReference>
<sequence>MVLVVASSIIEDFVSLIHLPHFLFWHPGSCQTLGICLKRVLTKIIPNYRVPVTVGPSAYQAVRLYKGSTVIMSSKDAETLVSRSSRASMSGSSVKRRTANENSAYGSHVMQFGDLHLSVDSLLNYMGTNPANDNYTYVDDNSLWTSSKAVNQRDADL</sequence>
<dbReference type="Gene3D" id="3.40.50.1460">
    <property type="match status" value="1"/>
</dbReference>
<comment type="caution">
    <text evidence="2">The sequence shown here is derived from an EMBL/GenBank/DDBJ whole genome shotgun (WGS) entry which is preliminary data.</text>
</comment>
<name>A0ABS8SUJ1_DATST</name>
<organism evidence="2 3">
    <name type="scientific">Datura stramonium</name>
    <name type="common">Jimsonweed</name>
    <name type="synonym">Common thornapple</name>
    <dbReference type="NCBI Taxonomy" id="4076"/>
    <lineage>
        <taxon>Eukaryota</taxon>
        <taxon>Viridiplantae</taxon>
        <taxon>Streptophyta</taxon>
        <taxon>Embryophyta</taxon>
        <taxon>Tracheophyta</taxon>
        <taxon>Spermatophyta</taxon>
        <taxon>Magnoliopsida</taxon>
        <taxon>eudicotyledons</taxon>
        <taxon>Gunneridae</taxon>
        <taxon>Pentapetalae</taxon>
        <taxon>asterids</taxon>
        <taxon>lamiids</taxon>
        <taxon>Solanales</taxon>
        <taxon>Solanaceae</taxon>
        <taxon>Solanoideae</taxon>
        <taxon>Datureae</taxon>
        <taxon>Datura</taxon>
    </lineage>
</organism>
<keyword evidence="3" id="KW-1185">Reference proteome</keyword>
<dbReference type="InterPro" id="IPR001096">
    <property type="entry name" value="Peptidase_C13"/>
</dbReference>
<comment type="similarity">
    <text evidence="1">Belongs to the peptidase C13 family.</text>
</comment>
<gene>
    <name evidence="2" type="ORF">HAX54_047658</name>
</gene>
<proteinExistence type="inferred from homology"/>
<protein>
    <submittedName>
        <fullName evidence="2">Uncharacterized protein</fullName>
    </submittedName>
</protein>
<dbReference type="PANTHER" id="PTHR12000">
    <property type="entry name" value="HEMOGLOBINASE FAMILY MEMBER"/>
    <property type="match status" value="1"/>
</dbReference>
<accession>A0ABS8SUJ1</accession>
<evidence type="ECO:0000256" key="1">
    <source>
        <dbReference type="ARBA" id="ARBA00009941"/>
    </source>
</evidence>
<dbReference type="Proteomes" id="UP000823775">
    <property type="component" value="Unassembled WGS sequence"/>
</dbReference>
<dbReference type="EMBL" id="JACEIK010000774">
    <property type="protein sequence ID" value="MCD7462047.1"/>
    <property type="molecule type" value="Genomic_DNA"/>
</dbReference>